<accession>A0A4S3MSG9</accession>
<comment type="subcellular location">
    <subcellularLocation>
        <location evidence="12">Cytoplasm</location>
    </subcellularLocation>
</comment>
<dbReference type="Gene3D" id="3.40.50.620">
    <property type="entry name" value="HUPs"/>
    <property type="match status" value="2"/>
</dbReference>
<dbReference type="GO" id="GO:0006428">
    <property type="term" value="P:isoleucyl-tRNA aminoacylation"/>
    <property type="evidence" value="ECO:0007669"/>
    <property type="project" value="UniProtKB-UniRule"/>
</dbReference>
<keyword evidence="4 12" id="KW-0479">Metal-binding</keyword>
<dbReference type="InterPro" id="IPR009080">
    <property type="entry name" value="tRNAsynth_Ia_anticodon-bd"/>
</dbReference>
<dbReference type="GO" id="GO:0008270">
    <property type="term" value="F:zinc ion binding"/>
    <property type="evidence" value="ECO:0007669"/>
    <property type="project" value="UniProtKB-UniRule"/>
</dbReference>
<gene>
    <name evidence="12" type="primary">ileS</name>
    <name evidence="16" type="ORF">E7811_04795</name>
</gene>
<feature type="domain" description="Zinc finger FPG/IleRS-type" evidence="14">
    <location>
        <begin position="968"/>
        <end position="993"/>
    </location>
</feature>
<dbReference type="Pfam" id="PF06827">
    <property type="entry name" value="zf-FPG_IleRS"/>
    <property type="match status" value="1"/>
</dbReference>
<keyword evidence="17" id="KW-1185">Reference proteome</keyword>
<dbReference type="PRINTS" id="PR00984">
    <property type="entry name" value="TRNASYNTHILE"/>
</dbReference>
<comment type="function">
    <text evidence="10 12">Catalyzes the attachment of isoleucine to tRNA(Ile). As IleRS can inadvertently accommodate and process structurally similar amino acids such as valine, to avoid such errors it has two additional distinct tRNA(Ile)-dependent editing activities. One activity is designated as 'pretransfer' editing and involves the hydrolysis of activated Val-AMP. The other activity is designated 'posttransfer' editing and involves deacylation of mischarged Val-tRNA(Ile).</text>
</comment>
<keyword evidence="5 12" id="KW-0547">Nucleotide-binding</keyword>
<dbReference type="GO" id="GO:0005524">
    <property type="term" value="F:ATP binding"/>
    <property type="evidence" value="ECO:0007669"/>
    <property type="project" value="UniProtKB-UniRule"/>
</dbReference>
<organism evidence="16 17">
    <name type="scientific">Aliigemmobacter aestuarii</name>
    <dbReference type="NCBI Taxonomy" id="1445661"/>
    <lineage>
        <taxon>Bacteria</taxon>
        <taxon>Pseudomonadati</taxon>
        <taxon>Pseudomonadota</taxon>
        <taxon>Alphaproteobacteria</taxon>
        <taxon>Rhodobacterales</taxon>
        <taxon>Paracoccaceae</taxon>
        <taxon>Aliigemmobacter</taxon>
    </lineage>
</organism>
<feature type="binding site" evidence="12">
    <location>
        <position position="636"/>
    </location>
    <ligand>
        <name>L-isoleucyl-5'-AMP</name>
        <dbReference type="ChEBI" id="CHEBI:178002"/>
    </ligand>
</feature>
<keyword evidence="7 12" id="KW-0067">ATP-binding</keyword>
<feature type="domain" description="Methionyl/Valyl/Leucyl/Isoleucyl-tRNA synthetase anticodon-binding" evidence="15">
    <location>
        <begin position="759"/>
        <end position="909"/>
    </location>
</feature>
<feature type="binding site" evidence="12">
    <location>
        <position position="993"/>
    </location>
    <ligand>
        <name>Zn(2+)</name>
        <dbReference type="ChEBI" id="CHEBI:29105"/>
    </ligand>
</feature>
<dbReference type="InterPro" id="IPR013155">
    <property type="entry name" value="M/V/L/I-tRNA-synth_anticd-bd"/>
</dbReference>
<dbReference type="InterPro" id="IPR014729">
    <property type="entry name" value="Rossmann-like_a/b/a_fold"/>
</dbReference>
<dbReference type="Gene3D" id="1.10.730.20">
    <property type="match status" value="1"/>
</dbReference>
<feature type="binding site" evidence="12">
    <location>
        <position position="974"/>
    </location>
    <ligand>
        <name>Zn(2+)</name>
        <dbReference type="ChEBI" id="CHEBI:29105"/>
    </ligand>
</feature>
<keyword evidence="2 12" id="KW-0963">Cytoplasm</keyword>
<evidence type="ECO:0000256" key="6">
    <source>
        <dbReference type="ARBA" id="ARBA00022833"/>
    </source>
</evidence>
<dbReference type="Gene3D" id="3.90.740.10">
    <property type="entry name" value="Valyl/Leucyl/Isoleucyl-tRNA synthetase, editing domain"/>
    <property type="match status" value="1"/>
</dbReference>
<evidence type="ECO:0000259" key="14">
    <source>
        <dbReference type="Pfam" id="PF06827"/>
    </source>
</evidence>
<evidence type="ECO:0000256" key="9">
    <source>
        <dbReference type="ARBA" id="ARBA00023146"/>
    </source>
</evidence>
<comment type="domain">
    <text evidence="12">IleRS has two distinct active sites: one for aminoacylation and one for editing. The misactivated valine is translocated from the active site to the editing site, which sterically excludes the correctly activated isoleucine. The single editing site contains two valyl binding pockets, one specific for each substrate (Val-AMP or Val-tRNA(Ile)).</text>
</comment>
<feature type="binding site" evidence="12">
    <location>
        <position position="680"/>
    </location>
    <ligand>
        <name>ATP</name>
        <dbReference type="ChEBI" id="CHEBI:30616"/>
    </ligand>
</feature>
<evidence type="ECO:0000256" key="5">
    <source>
        <dbReference type="ARBA" id="ARBA00022741"/>
    </source>
</evidence>
<dbReference type="GO" id="GO:0005829">
    <property type="term" value="C:cytosol"/>
    <property type="evidence" value="ECO:0007669"/>
    <property type="project" value="TreeGrafter"/>
</dbReference>
<evidence type="ECO:0000256" key="4">
    <source>
        <dbReference type="ARBA" id="ARBA00022723"/>
    </source>
</evidence>
<feature type="binding site" evidence="12">
    <location>
        <position position="990"/>
    </location>
    <ligand>
        <name>Zn(2+)</name>
        <dbReference type="ChEBI" id="CHEBI:29105"/>
    </ligand>
</feature>
<feature type="short sequence motif" description="'HIGH' region" evidence="12">
    <location>
        <begin position="66"/>
        <end position="76"/>
    </location>
</feature>
<dbReference type="InterPro" id="IPR009008">
    <property type="entry name" value="Val/Leu/Ile-tRNA-synth_edit"/>
</dbReference>
<dbReference type="EMBL" id="SSND01000001">
    <property type="protein sequence ID" value="THD85043.1"/>
    <property type="molecule type" value="Genomic_DNA"/>
</dbReference>
<dbReference type="Pfam" id="PF08264">
    <property type="entry name" value="Anticodon_1"/>
    <property type="match status" value="1"/>
</dbReference>
<comment type="similarity">
    <text evidence="1 12">Belongs to the class-I aminoacyl-tRNA synthetase family. IleS type 1 subfamily.</text>
</comment>
<evidence type="ECO:0000256" key="10">
    <source>
        <dbReference type="ARBA" id="ARBA00025217"/>
    </source>
</evidence>
<dbReference type="SUPFAM" id="SSF47323">
    <property type="entry name" value="Anticodon-binding domain of a subclass of class I aminoacyl-tRNA synthetases"/>
    <property type="match status" value="1"/>
</dbReference>
<dbReference type="InterPro" id="IPR001412">
    <property type="entry name" value="aa-tRNA-synth_I_CS"/>
</dbReference>
<evidence type="ECO:0000259" key="13">
    <source>
        <dbReference type="Pfam" id="PF00133"/>
    </source>
</evidence>
<dbReference type="HAMAP" id="MF_02002">
    <property type="entry name" value="Ile_tRNA_synth_type1"/>
    <property type="match status" value="1"/>
</dbReference>
<dbReference type="RefSeq" id="WP_136393420.1">
    <property type="nucleotide sequence ID" value="NZ_SSND01000001.1"/>
</dbReference>
<keyword evidence="8 12" id="KW-0648">Protein biosynthesis</keyword>
<feature type="domain" description="Aminoacyl-tRNA synthetase class Ia" evidence="13">
    <location>
        <begin position="37"/>
        <end position="715"/>
    </location>
</feature>
<dbReference type="AlphaFoldDB" id="A0A4S3MSG9"/>
<protein>
    <recommendedName>
        <fullName evidence="12">Isoleucine--tRNA ligase</fullName>
        <ecNumber evidence="12">6.1.1.5</ecNumber>
    </recommendedName>
    <alternativeName>
        <fullName evidence="12">Isoleucyl-tRNA synthetase</fullName>
        <shortName evidence="12">IleRS</shortName>
    </alternativeName>
</protein>
<dbReference type="PANTHER" id="PTHR42765">
    <property type="entry name" value="SOLEUCYL-TRNA SYNTHETASE"/>
    <property type="match status" value="1"/>
</dbReference>
<dbReference type="PROSITE" id="PS00178">
    <property type="entry name" value="AA_TRNA_LIGASE_I"/>
    <property type="match status" value="1"/>
</dbReference>
<evidence type="ECO:0000313" key="17">
    <source>
        <dbReference type="Proteomes" id="UP000309450"/>
    </source>
</evidence>
<dbReference type="CDD" id="cd07960">
    <property type="entry name" value="Anticodon_Ia_Ile_BEm"/>
    <property type="match status" value="1"/>
</dbReference>
<proteinExistence type="inferred from homology"/>
<dbReference type="NCBIfam" id="TIGR00392">
    <property type="entry name" value="ileS"/>
    <property type="match status" value="1"/>
</dbReference>
<evidence type="ECO:0000256" key="1">
    <source>
        <dbReference type="ARBA" id="ARBA00006887"/>
    </source>
</evidence>
<evidence type="ECO:0000313" key="16">
    <source>
        <dbReference type="EMBL" id="THD85043.1"/>
    </source>
</evidence>
<name>A0A4S3MSG9_9RHOB</name>
<comment type="subunit">
    <text evidence="12">Monomer.</text>
</comment>
<dbReference type="InterPro" id="IPR002301">
    <property type="entry name" value="Ile-tRNA-ligase"/>
</dbReference>
<feature type="short sequence motif" description="'KMSKS' region" evidence="12">
    <location>
        <begin position="677"/>
        <end position="681"/>
    </location>
</feature>
<evidence type="ECO:0000256" key="11">
    <source>
        <dbReference type="ARBA" id="ARBA00048359"/>
    </source>
</evidence>
<dbReference type="EC" id="6.1.1.5" evidence="12"/>
<dbReference type="InterPro" id="IPR023585">
    <property type="entry name" value="Ile-tRNA-ligase_type1"/>
</dbReference>
<dbReference type="InterPro" id="IPR033708">
    <property type="entry name" value="Anticodon_Ile_BEm"/>
</dbReference>
<comment type="caution">
    <text evidence="16">The sequence shown here is derived from an EMBL/GenBank/DDBJ whole genome shotgun (WGS) entry which is preliminary data.</text>
</comment>
<dbReference type="SUPFAM" id="SSF50677">
    <property type="entry name" value="ValRS/IleRS/LeuRS editing domain"/>
    <property type="match status" value="1"/>
</dbReference>
<evidence type="ECO:0000256" key="3">
    <source>
        <dbReference type="ARBA" id="ARBA00022598"/>
    </source>
</evidence>
<comment type="cofactor">
    <cofactor evidence="12">
        <name>Zn(2+)</name>
        <dbReference type="ChEBI" id="CHEBI:29105"/>
    </cofactor>
    <text evidence="12">Binds 1 zinc ion per subunit.</text>
</comment>
<evidence type="ECO:0000256" key="8">
    <source>
        <dbReference type="ARBA" id="ARBA00022917"/>
    </source>
</evidence>
<evidence type="ECO:0000256" key="12">
    <source>
        <dbReference type="HAMAP-Rule" id="MF_02002"/>
    </source>
</evidence>
<evidence type="ECO:0000256" key="7">
    <source>
        <dbReference type="ARBA" id="ARBA00022840"/>
    </source>
</evidence>
<dbReference type="InterPro" id="IPR050081">
    <property type="entry name" value="Ile-tRNA_ligase"/>
</dbReference>
<dbReference type="GO" id="GO:0002161">
    <property type="term" value="F:aminoacyl-tRNA deacylase activity"/>
    <property type="evidence" value="ECO:0007669"/>
    <property type="project" value="InterPro"/>
</dbReference>
<feature type="binding site" evidence="12">
    <location>
        <position position="971"/>
    </location>
    <ligand>
        <name>Zn(2+)</name>
        <dbReference type="ChEBI" id="CHEBI:29105"/>
    </ligand>
</feature>
<dbReference type="InterPro" id="IPR010663">
    <property type="entry name" value="Znf_FPG/IleRS"/>
</dbReference>
<sequence length="998" mass="111326">MCADTPDTTGPDYRDTVFLPETEFPMRAGLPQREPGWLARWEKIGVYDRLREKTGRKPFTLHDGPPYANGHLHIGHALNKILKDMVVRSQQMMGHDARYVPGWDCHGLPIEWKIEEQYRAKGLNKDDVDVVAFRQECRKFAEGWIDIQRDEFKRLGVTGNWADPYLTMDFHAEAVIAAEFMKLLMNGTLYQGSKPVMWSPVEKTALAEAEVEYHDHTSHTIWVRFPVVKVGANEFADAVKQIIIDPVEAEAASQSVKDELLQASVVIWTTTPWTIPQNRAVAFNPSYASVDYGLYQVVGSNDGSNAKDGELLIIAKSRADDVASAAKIDALELRRDVSQVELANLTLAHPFRGVEGGAGEWDFDVPMLPGDHVTDDAGTGFVHTAPSHGDDDYQLGLKFGLPMTYNVEPDGSYRADLPLFGGQAIIQPDGKEGPANVSVIKQLAYAGALFAKGKIKHSYPHSWRSKAPLIYRNTPQWFAAIDRPIEDGQGAYGDTIRERALRSISELVSFTPPSGKNRLYSMIEGRPDWVLSRQRAWGVPLTCFVKKGARPTDPDFLLRDDRVNARIVAAFEAEGADVWYVQGFKDRVLSDLVDSSEYEQVFDVLDVWFDSGSTHAFVLRDRPDGTADGLADLYLEGTDQHRGWFHSSMLQACGTRGRAPYRGVLTHGFTLDEKGMKMSKSLGNTVAPQQVIDEYGADILRLWVALSDYTVDLRIGKEILKGVADSYRRLRNTMRFILGNLDGFDPAERVAAAEMPELEQWVLHRLAELDAEVRKGYAAYDFQGVFQKLFTFATTDLSAVYFDIRKDALYCDPPGSIRRRACRTVLDILYHRLTVWLAPILVFTMEEAWLCRNADEAASIHLEDFPDTPADWLNEPLAAKWAQVRQVRRVVTAALEVQRTAKVIGASLEAAPVVHVQDKAVLAALKSVDFAEICITSDIQVTGDPEPAEAFRLPEVPGVAVVFELAEGEKCQRCWQILPDVGSHAHAGTCKRCNDALG</sequence>
<dbReference type="PANTHER" id="PTHR42765:SF1">
    <property type="entry name" value="ISOLEUCINE--TRNA LIGASE, MITOCHONDRIAL"/>
    <property type="match status" value="1"/>
</dbReference>
<evidence type="ECO:0000259" key="15">
    <source>
        <dbReference type="Pfam" id="PF08264"/>
    </source>
</evidence>
<dbReference type="GO" id="GO:0000049">
    <property type="term" value="F:tRNA binding"/>
    <property type="evidence" value="ECO:0007669"/>
    <property type="project" value="InterPro"/>
</dbReference>
<dbReference type="Pfam" id="PF00133">
    <property type="entry name" value="tRNA-synt_1"/>
    <property type="match status" value="1"/>
</dbReference>
<dbReference type="InterPro" id="IPR002300">
    <property type="entry name" value="aa-tRNA-synth_Ia"/>
</dbReference>
<keyword evidence="6 12" id="KW-0862">Zinc</keyword>
<comment type="catalytic activity">
    <reaction evidence="11 12">
        <text>tRNA(Ile) + L-isoleucine + ATP = L-isoleucyl-tRNA(Ile) + AMP + diphosphate</text>
        <dbReference type="Rhea" id="RHEA:11060"/>
        <dbReference type="Rhea" id="RHEA-COMP:9666"/>
        <dbReference type="Rhea" id="RHEA-COMP:9695"/>
        <dbReference type="ChEBI" id="CHEBI:30616"/>
        <dbReference type="ChEBI" id="CHEBI:33019"/>
        <dbReference type="ChEBI" id="CHEBI:58045"/>
        <dbReference type="ChEBI" id="CHEBI:78442"/>
        <dbReference type="ChEBI" id="CHEBI:78528"/>
        <dbReference type="ChEBI" id="CHEBI:456215"/>
        <dbReference type="EC" id="6.1.1.5"/>
    </reaction>
</comment>
<dbReference type="Proteomes" id="UP000309450">
    <property type="component" value="Unassembled WGS sequence"/>
</dbReference>
<dbReference type="GO" id="GO:0004822">
    <property type="term" value="F:isoleucine-tRNA ligase activity"/>
    <property type="evidence" value="ECO:0007669"/>
    <property type="project" value="UniProtKB-UniRule"/>
</dbReference>
<dbReference type="FunFam" id="3.40.50.620:FF:000042">
    <property type="entry name" value="Isoleucine--tRNA ligase"/>
    <property type="match status" value="1"/>
</dbReference>
<keyword evidence="3 12" id="KW-0436">Ligase</keyword>
<dbReference type="SUPFAM" id="SSF52374">
    <property type="entry name" value="Nucleotidylyl transferase"/>
    <property type="match status" value="1"/>
</dbReference>
<dbReference type="OrthoDB" id="9810365at2"/>
<keyword evidence="9 12" id="KW-0030">Aminoacyl-tRNA synthetase</keyword>
<reference evidence="16 17" key="1">
    <citation type="submission" date="2019-04" db="EMBL/GenBank/DDBJ databases">
        <title>Draft genome sequence of Gemmobacter aestuarii sp. nov.</title>
        <authorList>
            <person name="Hameed A."/>
            <person name="Lin S.-Y."/>
            <person name="Shahina M."/>
            <person name="Lai W.-A."/>
            <person name="Young C.-C."/>
        </authorList>
    </citation>
    <scope>NUCLEOTIDE SEQUENCE [LARGE SCALE GENOMIC DNA]</scope>
    <source>
        <strain evidence="16 17">CC-PW-75</strain>
    </source>
</reference>
<evidence type="ECO:0000256" key="2">
    <source>
        <dbReference type="ARBA" id="ARBA00022490"/>
    </source>
</evidence>